<evidence type="ECO:0000256" key="7">
    <source>
        <dbReference type="ARBA" id="ARBA00023180"/>
    </source>
</evidence>
<dbReference type="GO" id="GO:0000272">
    <property type="term" value="P:polysaccharide catabolic process"/>
    <property type="evidence" value="ECO:0007669"/>
    <property type="project" value="UniProtKB-KW"/>
</dbReference>
<accession>A0A8K0TIR7</accession>
<dbReference type="Gene3D" id="2.70.98.10">
    <property type="match status" value="1"/>
</dbReference>
<proteinExistence type="inferred from homology"/>
<dbReference type="Pfam" id="PF14686">
    <property type="entry name" value="fn3_3"/>
    <property type="match status" value="1"/>
</dbReference>
<dbReference type="Gene3D" id="2.60.40.1120">
    <property type="entry name" value="Carboxypeptidase-like, regulatory domain"/>
    <property type="match status" value="1"/>
</dbReference>
<dbReference type="InterPro" id="IPR029411">
    <property type="entry name" value="RG-lyase_III"/>
</dbReference>
<evidence type="ECO:0000256" key="11">
    <source>
        <dbReference type="SAM" id="SignalP"/>
    </source>
</evidence>
<evidence type="ECO:0000259" key="12">
    <source>
        <dbReference type="Pfam" id="PF14683"/>
    </source>
</evidence>
<keyword evidence="10" id="KW-0624">Polysaccharide degradation</keyword>
<dbReference type="Proteomes" id="UP000813385">
    <property type="component" value="Unassembled WGS sequence"/>
</dbReference>
<dbReference type="InterPro" id="IPR014718">
    <property type="entry name" value="GH-type_carb-bd"/>
</dbReference>
<dbReference type="Pfam" id="PF14683">
    <property type="entry name" value="CBM-like"/>
    <property type="match status" value="1"/>
</dbReference>
<dbReference type="InterPro" id="IPR051850">
    <property type="entry name" value="Polysacch_Lyase_4"/>
</dbReference>
<dbReference type="GO" id="GO:0005576">
    <property type="term" value="C:extracellular region"/>
    <property type="evidence" value="ECO:0007669"/>
    <property type="project" value="UniProtKB-SubCell"/>
</dbReference>
<gene>
    <name evidence="14" type="ORF">B0T11DRAFT_242397</name>
</gene>
<dbReference type="PANTHER" id="PTHR32018">
    <property type="entry name" value="RHAMNOGALACTURONATE LYASE FAMILY PROTEIN"/>
    <property type="match status" value="1"/>
</dbReference>
<dbReference type="SUPFAM" id="SSF49452">
    <property type="entry name" value="Starch-binding domain-like"/>
    <property type="match status" value="1"/>
</dbReference>
<feature type="chain" id="PRO_5035460116" description="rhamnogalacturonan endolyase" evidence="11">
    <location>
        <begin position="22"/>
        <end position="674"/>
    </location>
</feature>
<protein>
    <recommendedName>
        <fullName evidence="4">rhamnogalacturonan endolyase</fullName>
        <ecNumber evidence="4">4.2.2.23</ecNumber>
    </recommendedName>
</protein>
<comment type="similarity">
    <text evidence="3">Belongs to the polysaccharide lyase 4 family.</text>
</comment>
<dbReference type="CDD" id="cd10316">
    <property type="entry name" value="RGL4_M"/>
    <property type="match status" value="1"/>
</dbReference>
<keyword evidence="8 14" id="KW-0456">Lyase</keyword>
<name>A0A8K0TIR7_9PEZI</name>
<keyword evidence="15" id="KW-1185">Reference proteome</keyword>
<evidence type="ECO:0000313" key="14">
    <source>
        <dbReference type="EMBL" id="KAH7363377.1"/>
    </source>
</evidence>
<comment type="caution">
    <text evidence="14">The sequence shown here is derived from an EMBL/GenBank/DDBJ whole genome shotgun (WGS) entry which is preliminary data.</text>
</comment>
<dbReference type="GO" id="GO:0030246">
    <property type="term" value="F:carbohydrate binding"/>
    <property type="evidence" value="ECO:0007669"/>
    <property type="project" value="InterPro"/>
</dbReference>
<evidence type="ECO:0000256" key="1">
    <source>
        <dbReference type="ARBA" id="ARBA00001324"/>
    </source>
</evidence>
<keyword evidence="9" id="KW-0119">Carbohydrate metabolism</keyword>
<feature type="signal peptide" evidence="11">
    <location>
        <begin position="1"/>
        <end position="21"/>
    </location>
</feature>
<dbReference type="AlphaFoldDB" id="A0A8K0TIR7"/>
<evidence type="ECO:0000256" key="8">
    <source>
        <dbReference type="ARBA" id="ARBA00023239"/>
    </source>
</evidence>
<evidence type="ECO:0000256" key="5">
    <source>
        <dbReference type="ARBA" id="ARBA00022525"/>
    </source>
</evidence>
<keyword evidence="5" id="KW-0964">Secreted</keyword>
<dbReference type="GO" id="GO:0102210">
    <property type="term" value="F:rhamnogalacturonan endolyase activity"/>
    <property type="evidence" value="ECO:0007669"/>
    <property type="project" value="UniProtKB-EC"/>
</dbReference>
<keyword evidence="6 11" id="KW-0732">Signal</keyword>
<dbReference type="OrthoDB" id="2130367at2759"/>
<evidence type="ECO:0000256" key="2">
    <source>
        <dbReference type="ARBA" id="ARBA00004613"/>
    </source>
</evidence>
<reference evidence="14" key="1">
    <citation type="journal article" date="2021" name="Nat. Commun.">
        <title>Genetic determinants of endophytism in the Arabidopsis root mycobiome.</title>
        <authorList>
            <person name="Mesny F."/>
            <person name="Miyauchi S."/>
            <person name="Thiergart T."/>
            <person name="Pickel B."/>
            <person name="Atanasova L."/>
            <person name="Karlsson M."/>
            <person name="Huettel B."/>
            <person name="Barry K.W."/>
            <person name="Haridas S."/>
            <person name="Chen C."/>
            <person name="Bauer D."/>
            <person name="Andreopoulos W."/>
            <person name="Pangilinan J."/>
            <person name="LaButti K."/>
            <person name="Riley R."/>
            <person name="Lipzen A."/>
            <person name="Clum A."/>
            <person name="Drula E."/>
            <person name="Henrissat B."/>
            <person name="Kohler A."/>
            <person name="Grigoriev I.V."/>
            <person name="Martin F.M."/>
            <person name="Hacquard S."/>
        </authorList>
    </citation>
    <scope>NUCLEOTIDE SEQUENCE</scope>
    <source>
        <strain evidence="14">MPI-CAGE-AT-0016</strain>
    </source>
</reference>
<dbReference type="PANTHER" id="PTHR32018:SF9">
    <property type="entry name" value="RHAMNOGALACTURONATE LYASE B"/>
    <property type="match status" value="1"/>
</dbReference>
<keyword evidence="7" id="KW-0325">Glycoprotein</keyword>
<organism evidence="14 15">
    <name type="scientific">Plectosphaerella cucumerina</name>
    <dbReference type="NCBI Taxonomy" id="40658"/>
    <lineage>
        <taxon>Eukaryota</taxon>
        <taxon>Fungi</taxon>
        <taxon>Dikarya</taxon>
        <taxon>Ascomycota</taxon>
        <taxon>Pezizomycotina</taxon>
        <taxon>Sordariomycetes</taxon>
        <taxon>Hypocreomycetidae</taxon>
        <taxon>Glomerellales</taxon>
        <taxon>Plectosphaerellaceae</taxon>
        <taxon>Plectosphaerella</taxon>
    </lineage>
</organism>
<evidence type="ECO:0000256" key="9">
    <source>
        <dbReference type="ARBA" id="ARBA00023277"/>
    </source>
</evidence>
<dbReference type="SUPFAM" id="SSF74650">
    <property type="entry name" value="Galactose mutarotase-like"/>
    <property type="match status" value="1"/>
</dbReference>
<dbReference type="EMBL" id="JAGPXD010000003">
    <property type="protein sequence ID" value="KAH7363377.1"/>
    <property type="molecule type" value="Genomic_DNA"/>
</dbReference>
<dbReference type="SUPFAM" id="SSF49785">
    <property type="entry name" value="Galactose-binding domain-like"/>
    <property type="match status" value="1"/>
</dbReference>
<evidence type="ECO:0000259" key="13">
    <source>
        <dbReference type="Pfam" id="PF14686"/>
    </source>
</evidence>
<dbReference type="EC" id="4.2.2.23" evidence="4"/>
<comment type="subcellular location">
    <subcellularLocation>
        <location evidence="2">Secreted</location>
    </subcellularLocation>
</comment>
<evidence type="ECO:0000313" key="15">
    <source>
        <dbReference type="Proteomes" id="UP000813385"/>
    </source>
</evidence>
<evidence type="ECO:0000256" key="6">
    <source>
        <dbReference type="ARBA" id="ARBA00022729"/>
    </source>
</evidence>
<dbReference type="InterPro" id="IPR011013">
    <property type="entry name" value="Gal_mutarotase_sf_dom"/>
</dbReference>
<feature type="domain" description="Rhamnogalacturonan lyase" evidence="13">
    <location>
        <begin position="358"/>
        <end position="432"/>
    </location>
</feature>
<dbReference type="InterPro" id="IPR013784">
    <property type="entry name" value="Carb-bd-like_fold"/>
</dbReference>
<dbReference type="InterPro" id="IPR029413">
    <property type="entry name" value="RG-lyase_II"/>
</dbReference>
<evidence type="ECO:0000256" key="4">
    <source>
        <dbReference type="ARBA" id="ARBA00012437"/>
    </source>
</evidence>
<dbReference type="InterPro" id="IPR008979">
    <property type="entry name" value="Galactose-bd-like_sf"/>
</dbReference>
<sequence length="674" mass="75127">MRSFGLKLATAFAALLGSASAVLTTGENATHYTLRNDRLYVAVAKSNGQVIDLSLDSVDLLGPVSGNSGKGPYLDCSCTPSGFWTPGGTARFQLVEGVDSTGTPYGGIIMGDTFAATNQSLYQYWFLRGEETGLHMFSRVTYFNETTPFLRGLGELRTLFRPNTNLWTHLVGSGDNWAPMVSPAGFASGVTVQDATTYLGNTPDDPYASQYSDYFTKYTFSELWRDHDVHGQYSDGSTSPDGKTYGAWLVHNTRETYYGGPLHSDLVVDGIVYNYMVSGHHGAPVPNITHGFDRTFGPQFYYFNSGGPETSLETLRQDAAQFADPEWNADFYDSIAEHVPNYAPSSERTTFKASIKLPEGAKRPIAVLSENNQDFQLNVFETKSLQYWGDIKSDGTIEIPRVREGTYRLTVFADGVFGWFIQDDVVVSTGKQRRAPGGRCGLHFEWEEETSGREVWRIGTPDKSAGEYRHGYALDKTKPLQPEEYRIYWANWDFPTDFPNGVRFKVGESREEIDFNYVHWTVFGGRGNFVRPEQVRDGINNWTVAFDLADADLGDAKTATLTVQLAGVKTANGNNKWGGLLPGEKYSNLPYTVSLNGEAEETWVIPYWRSGSCGVRSQVVCQNIEYKFRFPAEKLRDGENEFVLSLPYNGTNTEGALLTNALYVQYDALRFELE</sequence>
<comment type="catalytic activity">
    <reaction evidence="1">
        <text>Endotype eliminative cleavage of L-alpha-rhamnopyranosyl-(1-&gt;4)-alpha-D-galactopyranosyluronic acid bonds of rhamnogalacturonan I domains in ramified hairy regions of pectin leaving L-rhamnopyranose at the reducing end and 4-deoxy-4,5-unsaturated D-galactopyranosyluronic acid at the non-reducing end.</text>
        <dbReference type="EC" id="4.2.2.23"/>
    </reaction>
</comment>
<feature type="domain" description="Rhamnogalacturonan lyase" evidence="12">
    <location>
        <begin position="455"/>
        <end position="670"/>
    </location>
</feature>
<evidence type="ECO:0000256" key="3">
    <source>
        <dbReference type="ARBA" id="ARBA00010418"/>
    </source>
</evidence>
<dbReference type="CDD" id="cd10320">
    <property type="entry name" value="RGL4_N"/>
    <property type="match status" value="1"/>
</dbReference>
<evidence type="ECO:0000256" key="10">
    <source>
        <dbReference type="ARBA" id="ARBA00023326"/>
    </source>
</evidence>